<organism evidence="1 2">
    <name type="scientific">Orchesella dallaii</name>
    <dbReference type="NCBI Taxonomy" id="48710"/>
    <lineage>
        <taxon>Eukaryota</taxon>
        <taxon>Metazoa</taxon>
        <taxon>Ecdysozoa</taxon>
        <taxon>Arthropoda</taxon>
        <taxon>Hexapoda</taxon>
        <taxon>Collembola</taxon>
        <taxon>Entomobryomorpha</taxon>
        <taxon>Entomobryoidea</taxon>
        <taxon>Orchesellidae</taxon>
        <taxon>Orchesellinae</taxon>
        <taxon>Orchesella</taxon>
    </lineage>
</organism>
<dbReference type="InterPro" id="IPR032675">
    <property type="entry name" value="LRR_dom_sf"/>
</dbReference>
<proteinExistence type="predicted"/>
<dbReference type="SUPFAM" id="SSF52047">
    <property type="entry name" value="RNI-like"/>
    <property type="match status" value="1"/>
</dbReference>
<gene>
    <name evidence="1" type="ORF">ODALV1_LOCUS19662</name>
</gene>
<comment type="caution">
    <text evidence="1">The sequence shown here is derived from an EMBL/GenBank/DDBJ whole genome shotgun (WGS) entry which is preliminary data.</text>
</comment>
<dbReference type="Gene3D" id="3.80.10.10">
    <property type="entry name" value="Ribonuclease Inhibitor"/>
    <property type="match status" value="1"/>
</dbReference>
<evidence type="ECO:0000313" key="1">
    <source>
        <dbReference type="EMBL" id="CAL8122070.1"/>
    </source>
</evidence>
<name>A0ABP1RCD8_9HEXA</name>
<keyword evidence="2" id="KW-1185">Reference proteome</keyword>
<evidence type="ECO:0008006" key="3">
    <source>
        <dbReference type="Google" id="ProtNLM"/>
    </source>
</evidence>
<dbReference type="Proteomes" id="UP001642540">
    <property type="component" value="Unassembled WGS sequence"/>
</dbReference>
<evidence type="ECO:0000313" key="2">
    <source>
        <dbReference type="Proteomes" id="UP001642540"/>
    </source>
</evidence>
<sequence length="445" mass="51577">MSASYKKLKLNSEVGDTKEFSDLPLVANFNEVKDDETLDARYLTDDVRKVATPLLEEEIPQSVLLQCRQISKGWNHELDEQQASHPFHYHLEYIVNLDVLPITKTTNTFLTLEDIEKFMTEMKNHPGNPFPGRNIEITTPESLGSTREHKILCKNYWRSAIQLLNLFGKHVRHLSIDFRAVKLGMENVAILRNILLQVPNLQVLKILMFEAVADDDLINSFQGQYPFPPLEQLESLVMYDVNEHVMHTVLRYCCVAAKLKRLALPSYNNYNDGGSSFPKVITSFLNLETLVGDFTLEDLEILSTAEQKPPLKHLLMGMDGNIEDVEYFKLEAFSDTLVYFDLQCKIIVPRRLLGVFNLPNLKTLIFRRYEGSLDPFLNFKSLDHLEIDEYEPIELDSGWYVVDIHKMEEKIYKSNIWNLIPSLNTFDFGVEMYERKVFEKVLENN</sequence>
<reference evidence="1 2" key="1">
    <citation type="submission" date="2024-08" db="EMBL/GenBank/DDBJ databases">
        <authorList>
            <person name="Cucini C."/>
            <person name="Frati F."/>
        </authorList>
    </citation>
    <scope>NUCLEOTIDE SEQUENCE [LARGE SCALE GENOMIC DNA]</scope>
</reference>
<dbReference type="EMBL" id="CAXLJM020000067">
    <property type="protein sequence ID" value="CAL8122070.1"/>
    <property type="molecule type" value="Genomic_DNA"/>
</dbReference>
<protein>
    <recommendedName>
        <fullName evidence="3">DUF38 domain-containing protein</fullName>
    </recommendedName>
</protein>
<accession>A0ABP1RCD8</accession>